<gene>
    <name evidence="5" type="ORF">GCM10010406_22840</name>
</gene>
<dbReference type="SMART" id="SM00116">
    <property type="entry name" value="CBS"/>
    <property type="match status" value="2"/>
</dbReference>
<dbReference type="PROSITE" id="PS51371">
    <property type="entry name" value="CBS"/>
    <property type="match status" value="2"/>
</dbReference>
<dbReference type="InterPro" id="IPR017080">
    <property type="entry name" value="UCP036990_CBS_BON"/>
</dbReference>
<dbReference type="PANTHER" id="PTHR43080:SF29">
    <property type="entry name" value="OS02G0818000 PROTEIN"/>
    <property type="match status" value="1"/>
</dbReference>
<organism evidence="5 6">
    <name type="scientific">Streptomyces thermolineatus</name>
    <dbReference type="NCBI Taxonomy" id="44033"/>
    <lineage>
        <taxon>Bacteria</taxon>
        <taxon>Bacillati</taxon>
        <taxon>Actinomycetota</taxon>
        <taxon>Actinomycetes</taxon>
        <taxon>Kitasatosporales</taxon>
        <taxon>Streptomycetaceae</taxon>
        <taxon>Streptomyces</taxon>
    </lineage>
</organism>
<dbReference type="Pfam" id="PF04972">
    <property type="entry name" value="BON"/>
    <property type="match status" value="1"/>
</dbReference>
<dbReference type="SUPFAM" id="SSF54631">
    <property type="entry name" value="CBS-domain pair"/>
    <property type="match status" value="1"/>
</dbReference>
<accession>A0ABN3LPG5</accession>
<evidence type="ECO:0000313" key="6">
    <source>
        <dbReference type="Proteomes" id="UP001501358"/>
    </source>
</evidence>
<dbReference type="InterPro" id="IPR046342">
    <property type="entry name" value="CBS_dom_sf"/>
</dbReference>
<feature type="domain" description="BON" evidence="3">
    <location>
        <begin position="145"/>
        <end position="213"/>
    </location>
</feature>
<dbReference type="Pfam" id="PF00571">
    <property type="entry name" value="CBS"/>
    <property type="match status" value="2"/>
</dbReference>
<evidence type="ECO:0000256" key="1">
    <source>
        <dbReference type="ARBA" id="ARBA00023122"/>
    </source>
</evidence>
<comment type="caution">
    <text evidence="5">The sequence shown here is derived from an EMBL/GenBank/DDBJ whole genome shotgun (WGS) entry which is preliminary data.</text>
</comment>
<reference evidence="5 6" key="1">
    <citation type="journal article" date="2019" name="Int. J. Syst. Evol. Microbiol.">
        <title>The Global Catalogue of Microorganisms (GCM) 10K type strain sequencing project: providing services to taxonomists for standard genome sequencing and annotation.</title>
        <authorList>
            <consortium name="The Broad Institute Genomics Platform"/>
            <consortium name="The Broad Institute Genome Sequencing Center for Infectious Disease"/>
            <person name="Wu L."/>
            <person name="Ma J."/>
        </authorList>
    </citation>
    <scope>NUCLEOTIDE SEQUENCE [LARGE SCALE GENOMIC DNA]</scope>
    <source>
        <strain evidence="5 6">JCM 6307</strain>
    </source>
</reference>
<dbReference type="PIRSF" id="PIRSF036990">
    <property type="entry name" value="UCP036990_CBS_BON"/>
    <property type="match status" value="1"/>
</dbReference>
<evidence type="ECO:0000259" key="3">
    <source>
        <dbReference type="PROSITE" id="PS50914"/>
    </source>
</evidence>
<dbReference type="Proteomes" id="UP001501358">
    <property type="component" value="Unassembled WGS sequence"/>
</dbReference>
<dbReference type="Gene3D" id="3.10.580.10">
    <property type="entry name" value="CBS-domain"/>
    <property type="match status" value="1"/>
</dbReference>
<proteinExistence type="predicted"/>
<dbReference type="PROSITE" id="PS50914">
    <property type="entry name" value="BON"/>
    <property type="match status" value="1"/>
</dbReference>
<feature type="domain" description="CBS" evidence="4">
    <location>
        <begin position="11"/>
        <end position="67"/>
    </location>
</feature>
<keyword evidence="6" id="KW-1185">Reference proteome</keyword>
<name>A0ABN3LPG5_9ACTN</name>
<dbReference type="CDD" id="cd04586">
    <property type="entry name" value="CBS_pair_BON_assoc"/>
    <property type="match status" value="1"/>
</dbReference>
<evidence type="ECO:0000256" key="2">
    <source>
        <dbReference type="PROSITE-ProRule" id="PRU00703"/>
    </source>
</evidence>
<evidence type="ECO:0000259" key="4">
    <source>
        <dbReference type="PROSITE" id="PS51371"/>
    </source>
</evidence>
<dbReference type="InterPro" id="IPR000644">
    <property type="entry name" value="CBS_dom"/>
</dbReference>
<keyword evidence="1 2" id="KW-0129">CBS domain</keyword>
<dbReference type="EMBL" id="BAAATA010000010">
    <property type="protein sequence ID" value="GAA2486111.1"/>
    <property type="molecule type" value="Genomic_DNA"/>
</dbReference>
<dbReference type="InterPro" id="IPR051257">
    <property type="entry name" value="Diverse_CBS-Domain"/>
</dbReference>
<feature type="domain" description="CBS" evidence="4">
    <location>
        <begin position="92"/>
        <end position="148"/>
    </location>
</feature>
<protein>
    <submittedName>
        <fullName evidence="5">CBS domain-containing protein</fullName>
    </submittedName>
</protein>
<dbReference type="PANTHER" id="PTHR43080">
    <property type="entry name" value="CBS DOMAIN-CONTAINING PROTEIN CBSX3, MITOCHONDRIAL"/>
    <property type="match status" value="1"/>
</dbReference>
<evidence type="ECO:0000313" key="5">
    <source>
        <dbReference type="EMBL" id="GAA2486111.1"/>
    </source>
</evidence>
<sequence length="228" mass="24856">MSRMRTVDDVMTRTVVAVRRTAPFKEIVQASVRWKVSAMPVVEDDGRVVGVVSEADMLPKEEYRDTEPSRLEQMRYRDEMLKSGAATAEELMTTPAVTVRPDATLPQAARIMAHHRVKRLPVVDAQGRLKGVISRCDLLKVFLRPDEEIAREVADEVVARLFPAPCRVDVTVEAGVVTLSGRIPDTSLIPVAARMVRSVEGAVGFECELSPLPAAPPPAPRPAVPGGG</sequence>
<dbReference type="InterPro" id="IPR007055">
    <property type="entry name" value="BON_dom"/>
</dbReference>